<dbReference type="EMBL" id="BMAR01000001">
    <property type="protein sequence ID" value="GFR39749.1"/>
    <property type="molecule type" value="Genomic_DNA"/>
</dbReference>
<evidence type="ECO:0000313" key="3">
    <source>
        <dbReference type="Proteomes" id="UP001054857"/>
    </source>
</evidence>
<feature type="compositionally biased region" description="Basic residues" evidence="1">
    <location>
        <begin position="275"/>
        <end position="285"/>
    </location>
</feature>
<evidence type="ECO:0000256" key="1">
    <source>
        <dbReference type="SAM" id="MobiDB-lite"/>
    </source>
</evidence>
<dbReference type="SUPFAM" id="SSF53335">
    <property type="entry name" value="S-adenosyl-L-methionine-dependent methyltransferases"/>
    <property type="match status" value="1"/>
</dbReference>
<reference evidence="2 3" key="1">
    <citation type="journal article" date="2021" name="Sci. Rep.">
        <title>Genome sequencing of the multicellular alga Astrephomene provides insights into convergent evolution of germ-soma differentiation.</title>
        <authorList>
            <person name="Yamashita S."/>
            <person name="Yamamoto K."/>
            <person name="Matsuzaki R."/>
            <person name="Suzuki S."/>
            <person name="Yamaguchi H."/>
            <person name="Hirooka S."/>
            <person name="Minakuchi Y."/>
            <person name="Miyagishima S."/>
            <person name="Kawachi M."/>
            <person name="Toyoda A."/>
            <person name="Nozaki H."/>
        </authorList>
    </citation>
    <scope>NUCLEOTIDE SEQUENCE [LARGE SCALE GENOMIC DNA]</scope>
    <source>
        <strain evidence="2 3">NIES-4017</strain>
    </source>
</reference>
<feature type="region of interest" description="Disordered" evidence="1">
    <location>
        <begin position="274"/>
        <end position="308"/>
    </location>
</feature>
<sequence length="308" mass="33970">MACYSHEDFDSAPVRFKIGDIVDIKGHGRATVIEAIVDQPGHPQHGRYHIRYHEDNTTYWCRPKLMRLMHPTSKRVLVARHTHAYRDAMVHNIDRPDVCLEIGCHEGLTTNIISNRATFVAGIDTASEVVAIARGRHPHLAPHLHQLDGLDTAATRALSPCGSYNRICIDISGKAPLALICSMITAQHAAYPQASLIVKNEQLYDALVGLELLRQQRQGGQQQEGEQQQQQHQEKEQQQPLQGEQQGGDQEADAAAQLAALLGRELLAECELFRHQFRPPRTRPLRPREVTAGAAAGGAAAAASQQGQ</sequence>
<name>A0AAD3DDB2_9CHLO</name>
<dbReference type="InterPro" id="IPR029063">
    <property type="entry name" value="SAM-dependent_MTases_sf"/>
</dbReference>
<feature type="compositionally biased region" description="Low complexity" evidence="1">
    <location>
        <begin position="218"/>
        <end position="231"/>
    </location>
</feature>
<dbReference type="AlphaFoldDB" id="A0AAD3DDB2"/>
<evidence type="ECO:0000313" key="2">
    <source>
        <dbReference type="EMBL" id="GFR39749.1"/>
    </source>
</evidence>
<protein>
    <submittedName>
        <fullName evidence="2">Uncharacterized protein</fullName>
    </submittedName>
</protein>
<comment type="caution">
    <text evidence="2">The sequence shown here is derived from an EMBL/GenBank/DDBJ whole genome shotgun (WGS) entry which is preliminary data.</text>
</comment>
<dbReference type="Proteomes" id="UP001054857">
    <property type="component" value="Unassembled WGS sequence"/>
</dbReference>
<feature type="compositionally biased region" description="Low complexity" evidence="1">
    <location>
        <begin position="238"/>
        <end position="253"/>
    </location>
</feature>
<keyword evidence="3" id="KW-1185">Reference proteome</keyword>
<gene>
    <name evidence="2" type="ORF">Agub_g232</name>
</gene>
<feature type="compositionally biased region" description="Low complexity" evidence="1">
    <location>
        <begin position="292"/>
        <end position="308"/>
    </location>
</feature>
<organism evidence="2 3">
    <name type="scientific">Astrephomene gubernaculifera</name>
    <dbReference type="NCBI Taxonomy" id="47775"/>
    <lineage>
        <taxon>Eukaryota</taxon>
        <taxon>Viridiplantae</taxon>
        <taxon>Chlorophyta</taxon>
        <taxon>core chlorophytes</taxon>
        <taxon>Chlorophyceae</taxon>
        <taxon>CS clade</taxon>
        <taxon>Chlamydomonadales</taxon>
        <taxon>Astrephomenaceae</taxon>
        <taxon>Astrephomene</taxon>
    </lineage>
</organism>
<accession>A0AAD3DDB2</accession>
<feature type="region of interest" description="Disordered" evidence="1">
    <location>
        <begin position="218"/>
        <end position="253"/>
    </location>
</feature>
<dbReference type="Gene3D" id="3.40.50.150">
    <property type="entry name" value="Vaccinia Virus protein VP39"/>
    <property type="match status" value="1"/>
</dbReference>
<proteinExistence type="predicted"/>